<dbReference type="SUPFAM" id="SSF53335">
    <property type="entry name" value="S-adenosyl-L-methionine-dependent methyltransferases"/>
    <property type="match status" value="1"/>
</dbReference>
<dbReference type="Gene3D" id="3.40.50.150">
    <property type="entry name" value="Vaccinia Virus protein VP39"/>
    <property type="match status" value="1"/>
</dbReference>
<dbReference type="GO" id="GO:0032259">
    <property type="term" value="P:methylation"/>
    <property type="evidence" value="ECO:0007669"/>
    <property type="project" value="UniProtKB-KW"/>
</dbReference>
<keyword evidence="2" id="KW-0489">Methyltransferase</keyword>
<dbReference type="InterPro" id="IPR029063">
    <property type="entry name" value="SAM-dependent_MTases_sf"/>
</dbReference>
<comment type="caution">
    <text evidence="2">The sequence shown here is derived from an EMBL/GenBank/DDBJ whole genome shotgun (WGS) entry which is preliminary data.</text>
</comment>
<accession>A0A8E0RTK1</accession>
<dbReference type="GO" id="GO:0005829">
    <property type="term" value="C:cytosol"/>
    <property type="evidence" value="ECO:0007669"/>
    <property type="project" value="TreeGrafter"/>
</dbReference>
<proteinExistence type="predicted"/>
<dbReference type="GO" id="GO:0018423">
    <property type="term" value="F:protein C-terminal leucine carboxyl O-methyltransferase activity"/>
    <property type="evidence" value="ECO:0007669"/>
    <property type="project" value="TreeGrafter"/>
</dbReference>
<name>A0A8E0RTK1_9TREM</name>
<dbReference type="PANTHER" id="PTHR13600">
    <property type="entry name" value="LEUCINE CARBOXYL METHYLTRANSFERASE"/>
    <property type="match status" value="1"/>
</dbReference>
<evidence type="ECO:0000313" key="3">
    <source>
        <dbReference type="Proteomes" id="UP000728185"/>
    </source>
</evidence>
<evidence type="ECO:0000256" key="1">
    <source>
        <dbReference type="ARBA" id="ARBA00022691"/>
    </source>
</evidence>
<organism evidence="2 3">
    <name type="scientific">Fasciolopsis buskii</name>
    <dbReference type="NCBI Taxonomy" id="27845"/>
    <lineage>
        <taxon>Eukaryota</taxon>
        <taxon>Metazoa</taxon>
        <taxon>Spiralia</taxon>
        <taxon>Lophotrochozoa</taxon>
        <taxon>Platyhelminthes</taxon>
        <taxon>Trematoda</taxon>
        <taxon>Digenea</taxon>
        <taxon>Plagiorchiida</taxon>
        <taxon>Echinostomata</taxon>
        <taxon>Echinostomatoidea</taxon>
        <taxon>Fasciolidae</taxon>
        <taxon>Fasciolopsis</taxon>
    </lineage>
</organism>
<dbReference type="Proteomes" id="UP000728185">
    <property type="component" value="Unassembled WGS sequence"/>
</dbReference>
<sequence>MLDKFGTIMVQNFRSRGCNLPGLSACGSLQDQEKRFHETGWKRTAAWTVNQVYQAFPQATRQRIERVEMLDDVEISQQLFDHYCILYAVTDERQFPWSHISEPLAQIP</sequence>
<reference evidence="2" key="1">
    <citation type="submission" date="2019-05" db="EMBL/GenBank/DDBJ databases">
        <title>Annotation for the trematode Fasciolopsis buski.</title>
        <authorList>
            <person name="Choi Y.-J."/>
        </authorList>
    </citation>
    <scope>NUCLEOTIDE SEQUENCE</scope>
    <source>
        <strain evidence="2">HT</strain>
        <tissue evidence="2">Whole worm</tissue>
    </source>
</reference>
<keyword evidence="1" id="KW-0949">S-adenosyl-L-methionine</keyword>
<keyword evidence="3" id="KW-1185">Reference proteome</keyword>
<dbReference type="AlphaFoldDB" id="A0A8E0RTK1"/>
<dbReference type="EMBL" id="LUCM01006472">
    <property type="protein sequence ID" value="KAA0191231.1"/>
    <property type="molecule type" value="Genomic_DNA"/>
</dbReference>
<keyword evidence="2" id="KW-0808">Transferase</keyword>
<gene>
    <name evidence="2" type="ORF">FBUS_11257</name>
</gene>
<evidence type="ECO:0000313" key="2">
    <source>
        <dbReference type="EMBL" id="KAA0191231.1"/>
    </source>
</evidence>
<dbReference type="InterPro" id="IPR016651">
    <property type="entry name" value="LCMT1"/>
</dbReference>
<dbReference type="OrthoDB" id="203237at2759"/>
<dbReference type="PANTHER" id="PTHR13600:SF33">
    <property type="entry name" value="LEUCINE CARBOXYL METHYLTRANSFERASE 1"/>
    <property type="match status" value="1"/>
</dbReference>
<protein>
    <submittedName>
        <fullName evidence="2">Leucine carboxyl methyltransferase 1</fullName>
    </submittedName>
</protein>